<dbReference type="GO" id="GO:0006520">
    <property type="term" value="P:amino acid metabolic process"/>
    <property type="evidence" value="ECO:0007669"/>
    <property type="project" value="TreeGrafter"/>
</dbReference>
<evidence type="ECO:0000256" key="1">
    <source>
        <dbReference type="ARBA" id="ARBA00001933"/>
    </source>
</evidence>
<evidence type="ECO:0000259" key="3">
    <source>
        <dbReference type="Pfam" id="PF04864"/>
    </source>
</evidence>
<dbReference type="InterPro" id="IPR050478">
    <property type="entry name" value="Ethylene_sulfur-biosynth"/>
</dbReference>
<organism evidence="4 5">
    <name type="scientific">Zingiber officinale</name>
    <name type="common">Ginger</name>
    <name type="synonym">Amomum zingiber</name>
    <dbReference type="NCBI Taxonomy" id="94328"/>
    <lineage>
        <taxon>Eukaryota</taxon>
        <taxon>Viridiplantae</taxon>
        <taxon>Streptophyta</taxon>
        <taxon>Embryophyta</taxon>
        <taxon>Tracheophyta</taxon>
        <taxon>Spermatophyta</taxon>
        <taxon>Magnoliopsida</taxon>
        <taxon>Liliopsida</taxon>
        <taxon>Zingiberales</taxon>
        <taxon>Zingiberaceae</taxon>
        <taxon>Zingiber</taxon>
    </lineage>
</organism>
<dbReference type="PANTHER" id="PTHR43795:SF22">
    <property type="entry name" value="TRYPTOPHAN AMINOTRANSFERASE-RELATED PROTEIN 2"/>
    <property type="match status" value="1"/>
</dbReference>
<gene>
    <name evidence="4" type="ORF">ZIOFF_034376</name>
</gene>
<comment type="caution">
    <text evidence="4">The sequence shown here is derived from an EMBL/GenBank/DDBJ whole genome shotgun (WGS) entry which is preliminary data.</text>
</comment>
<dbReference type="AlphaFoldDB" id="A0A8J5GY69"/>
<dbReference type="InterPro" id="IPR006948">
    <property type="entry name" value="Alliinase_C"/>
</dbReference>
<comment type="cofactor">
    <cofactor evidence="1">
        <name>pyridoxal 5'-phosphate</name>
        <dbReference type="ChEBI" id="CHEBI:597326"/>
    </cofactor>
</comment>
<accession>A0A8J5GY69</accession>
<keyword evidence="2" id="KW-0663">Pyridoxal phosphate</keyword>
<dbReference type="GO" id="GO:0008483">
    <property type="term" value="F:transaminase activity"/>
    <property type="evidence" value="ECO:0007669"/>
    <property type="project" value="TreeGrafter"/>
</dbReference>
<evidence type="ECO:0000256" key="2">
    <source>
        <dbReference type="ARBA" id="ARBA00022898"/>
    </source>
</evidence>
<sequence>MSLSGDSTMYEAFWKSVGAEADTLIAGWTSMSYSSDITNLCWFLEPQLAHQIRRLHKFVGNAVAGVDRFIIVGTGSSQLIQASLYALSPPDAAEPMSVVSLAPYCPSYPLLTDYLQSSLHKWAGDASKFTGYNYIELVCTTNGPDDCDDPDDPKREAILREALLSFSDRKTVHDLAYYWPQYTPITHRADHDIMLFTPSKSTGHAGSRIGWALVKDRAVAKRMMQYVELNTMGVAKEAQLRASKILQLVCDAYEDPERDIKMKLFEFAAEKLGNRWGKLKKVGSASSIFTVPSFDQISGLFTVPCFTMDVCYFFEDTSSHRPAFAWLECEKDEVEDPESYLKEKGIVVRGGSRFGIEARYVLFSMLDDDQIFDLYLQRLAALS</sequence>
<evidence type="ECO:0000313" key="5">
    <source>
        <dbReference type="Proteomes" id="UP000734854"/>
    </source>
</evidence>
<reference evidence="4 5" key="1">
    <citation type="submission" date="2020-08" db="EMBL/GenBank/DDBJ databases">
        <title>Plant Genome Project.</title>
        <authorList>
            <person name="Zhang R.-G."/>
        </authorList>
    </citation>
    <scope>NUCLEOTIDE SEQUENCE [LARGE SCALE GENOMIC DNA]</scope>
    <source>
        <tissue evidence="4">Rhizome</tissue>
    </source>
</reference>
<dbReference type="OrthoDB" id="2020362at2759"/>
<dbReference type="EMBL" id="JACMSC010000009">
    <property type="protein sequence ID" value="KAG6508993.1"/>
    <property type="molecule type" value="Genomic_DNA"/>
</dbReference>
<protein>
    <recommendedName>
        <fullName evidence="3">Alliinase C-terminal domain-containing protein</fullName>
    </recommendedName>
</protein>
<evidence type="ECO:0000313" key="4">
    <source>
        <dbReference type="EMBL" id="KAG6508993.1"/>
    </source>
</evidence>
<dbReference type="GO" id="GO:0016846">
    <property type="term" value="F:carbon-sulfur lyase activity"/>
    <property type="evidence" value="ECO:0007669"/>
    <property type="project" value="InterPro"/>
</dbReference>
<name>A0A8J5GY69_ZINOF</name>
<keyword evidence="5" id="KW-1185">Reference proteome</keyword>
<dbReference type="Pfam" id="PF04864">
    <property type="entry name" value="Alliinase_C"/>
    <property type="match status" value="1"/>
</dbReference>
<proteinExistence type="predicted"/>
<feature type="domain" description="Alliinase C-terminal" evidence="3">
    <location>
        <begin position="4"/>
        <end position="382"/>
    </location>
</feature>
<dbReference type="PANTHER" id="PTHR43795">
    <property type="entry name" value="BIFUNCTIONAL ASPARTATE AMINOTRANSFERASE AND GLUTAMATE/ASPARTATE-PREPHENATE AMINOTRANSFERASE-RELATED"/>
    <property type="match status" value="1"/>
</dbReference>
<dbReference type="Proteomes" id="UP000734854">
    <property type="component" value="Unassembled WGS sequence"/>
</dbReference>